<dbReference type="Proteomes" id="UP001370100">
    <property type="component" value="Unassembled WGS sequence"/>
</dbReference>
<accession>A0ABU8N4C1</accession>
<evidence type="ECO:0000259" key="1">
    <source>
        <dbReference type="Pfam" id="PF00501"/>
    </source>
</evidence>
<dbReference type="EMBL" id="JBBEGL010000003">
    <property type="protein sequence ID" value="MEJ2887225.1"/>
    <property type="molecule type" value="Genomic_DNA"/>
</dbReference>
<feature type="domain" description="AMP-dependent synthetase/ligase" evidence="1">
    <location>
        <begin position="10"/>
        <end position="365"/>
    </location>
</feature>
<dbReference type="RefSeq" id="WP_337713710.1">
    <property type="nucleotide sequence ID" value="NZ_JBBEGL010000003.1"/>
</dbReference>
<dbReference type="Gene3D" id="3.40.50.12780">
    <property type="entry name" value="N-terminal domain of ligase-like"/>
    <property type="match status" value="1"/>
</dbReference>
<dbReference type="InterPro" id="IPR045851">
    <property type="entry name" value="AMP-bd_C_sf"/>
</dbReference>
<dbReference type="Gene3D" id="3.30.300.30">
    <property type="match status" value="1"/>
</dbReference>
<proteinExistence type="predicted"/>
<name>A0ABU8N4C1_9PSEU</name>
<dbReference type="Pfam" id="PF00501">
    <property type="entry name" value="AMP-binding"/>
    <property type="match status" value="1"/>
</dbReference>
<dbReference type="InterPro" id="IPR050237">
    <property type="entry name" value="ATP-dep_AMP-bd_enzyme"/>
</dbReference>
<reference evidence="3 4" key="1">
    <citation type="submission" date="2024-03" db="EMBL/GenBank/DDBJ databases">
        <title>Actinomycetospora sp. OC33-EN06, a novel actinomycete isolated from wild orchid (Aerides multiflora).</title>
        <authorList>
            <person name="Suriyachadkun C."/>
        </authorList>
    </citation>
    <scope>NUCLEOTIDE SEQUENCE [LARGE SCALE GENOMIC DNA]</scope>
    <source>
        <strain evidence="3 4">OC33-EN06</strain>
    </source>
</reference>
<dbReference type="InterPro" id="IPR020845">
    <property type="entry name" value="AMP-binding_CS"/>
</dbReference>
<protein>
    <submittedName>
        <fullName evidence="3">AMP-binding protein</fullName>
    </submittedName>
</protein>
<sequence>MDVPSLMRQAMTLHRDRTAVVTEHRSLTFAEAWERGVRTANGLIALGVRPGDRVASVEENDVGAADLFLGAAIAGAVRVPLYARNARRAHQVMVEQTQTRVLVVDAAHADEVKGLEDETAGLEHVLVRDAGYEDWLAAQSPEDPQLRVGADDWYVIRHSAGTTGRPKGVGYTQHDWLVNCRNWYYRLPNLQTRSVVGHAGPISHASGYLFLPAWLHGSANLLFGVFDPAKVLAMMERHRVTHMFAPPSMVQMLTAEPSRFDRDTSALACLLVGGAPITDATALAGRAAFGEVLHQVFGQTEAVPLTVMTPEEWFSDVPGSSPLRAAGKVLPFARIEVRDADGTALPLGEDGELWAQVEGQMRGFWNDDELTSTRLVDGWVRTRDIGRIDENGYVYVLDRADDMIVSGGFNIWPAELESAIADHPDVVEVAVFAVPHERWGETPMAVCRVEPGATVTAEEIVELVRQNLGSYKKPGAVEFTHEPLPKNVVGKLLRKALREPYWAGQARRVAGA</sequence>
<dbReference type="PANTHER" id="PTHR43767:SF1">
    <property type="entry name" value="NONRIBOSOMAL PEPTIDE SYNTHASE PES1 (EUROFUNG)-RELATED"/>
    <property type="match status" value="1"/>
</dbReference>
<keyword evidence="4" id="KW-1185">Reference proteome</keyword>
<dbReference type="PANTHER" id="PTHR43767">
    <property type="entry name" value="LONG-CHAIN-FATTY-ACID--COA LIGASE"/>
    <property type="match status" value="1"/>
</dbReference>
<evidence type="ECO:0000259" key="2">
    <source>
        <dbReference type="Pfam" id="PF13193"/>
    </source>
</evidence>
<organism evidence="3 4">
    <name type="scientific">Actinomycetospora aeridis</name>
    <dbReference type="NCBI Taxonomy" id="3129231"/>
    <lineage>
        <taxon>Bacteria</taxon>
        <taxon>Bacillati</taxon>
        <taxon>Actinomycetota</taxon>
        <taxon>Actinomycetes</taxon>
        <taxon>Pseudonocardiales</taxon>
        <taxon>Pseudonocardiaceae</taxon>
        <taxon>Actinomycetospora</taxon>
    </lineage>
</organism>
<dbReference type="Pfam" id="PF13193">
    <property type="entry name" value="AMP-binding_C"/>
    <property type="match status" value="1"/>
</dbReference>
<evidence type="ECO:0000313" key="4">
    <source>
        <dbReference type="Proteomes" id="UP001370100"/>
    </source>
</evidence>
<gene>
    <name evidence="3" type="ORF">WCD41_12275</name>
</gene>
<feature type="domain" description="AMP-binding enzyme C-terminal" evidence="2">
    <location>
        <begin position="415"/>
        <end position="491"/>
    </location>
</feature>
<evidence type="ECO:0000313" key="3">
    <source>
        <dbReference type="EMBL" id="MEJ2887225.1"/>
    </source>
</evidence>
<dbReference type="PROSITE" id="PS00455">
    <property type="entry name" value="AMP_BINDING"/>
    <property type="match status" value="1"/>
</dbReference>
<comment type="caution">
    <text evidence="3">The sequence shown here is derived from an EMBL/GenBank/DDBJ whole genome shotgun (WGS) entry which is preliminary data.</text>
</comment>
<dbReference type="InterPro" id="IPR042099">
    <property type="entry name" value="ANL_N_sf"/>
</dbReference>
<dbReference type="SUPFAM" id="SSF56801">
    <property type="entry name" value="Acetyl-CoA synthetase-like"/>
    <property type="match status" value="1"/>
</dbReference>
<dbReference type="InterPro" id="IPR000873">
    <property type="entry name" value="AMP-dep_synth/lig_dom"/>
</dbReference>
<dbReference type="InterPro" id="IPR025110">
    <property type="entry name" value="AMP-bd_C"/>
</dbReference>